<protein>
    <recommendedName>
        <fullName evidence="3">YbjQ family protein</fullName>
    </recommendedName>
</protein>
<sequence>MIDLIILATLLATGYFFGQYFEKKHYKSIIMREHTYRNIVAVCSRIPPLSETPEASILVTGSVVISVDYFKRFLASLRTLIGGRVVSYESLLDRARREAILRMKENARSLGADKIFNIKLETASISKNARGGVGSIEVLAYGSAFIPVKA</sequence>
<dbReference type="InterPro" id="IPR002765">
    <property type="entry name" value="UPF0145_YbjQ-like"/>
</dbReference>
<evidence type="ECO:0000313" key="2">
    <source>
        <dbReference type="EMBL" id="VAW64673.1"/>
    </source>
</evidence>
<organism evidence="2">
    <name type="scientific">hydrothermal vent metagenome</name>
    <dbReference type="NCBI Taxonomy" id="652676"/>
    <lineage>
        <taxon>unclassified sequences</taxon>
        <taxon>metagenomes</taxon>
        <taxon>ecological metagenomes</taxon>
    </lineage>
</organism>
<dbReference type="AlphaFoldDB" id="A0A3B0XKD3"/>
<dbReference type="Pfam" id="PF01906">
    <property type="entry name" value="YbjQ_1"/>
    <property type="match status" value="1"/>
</dbReference>
<dbReference type="PANTHER" id="PTHR34068:SF2">
    <property type="entry name" value="UPF0145 PROTEIN SCO3412"/>
    <property type="match status" value="1"/>
</dbReference>
<dbReference type="Gene3D" id="3.30.110.70">
    <property type="entry name" value="Hypothetical protein apc22750. Chain B"/>
    <property type="match status" value="1"/>
</dbReference>
<name>A0A3B0XKD3_9ZZZZ</name>
<evidence type="ECO:0008006" key="3">
    <source>
        <dbReference type="Google" id="ProtNLM"/>
    </source>
</evidence>
<evidence type="ECO:0000256" key="1">
    <source>
        <dbReference type="ARBA" id="ARBA00010751"/>
    </source>
</evidence>
<gene>
    <name evidence="2" type="ORF">MNBD_GAMMA10-648</name>
</gene>
<dbReference type="SUPFAM" id="SSF117782">
    <property type="entry name" value="YbjQ-like"/>
    <property type="match status" value="1"/>
</dbReference>
<comment type="similarity">
    <text evidence="1">Belongs to the UPF0145 family.</text>
</comment>
<dbReference type="InterPro" id="IPR035439">
    <property type="entry name" value="UPF0145_dom_sf"/>
</dbReference>
<reference evidence="2" key="1">
    <citation type="submission" date="2018-06" db="EMBL/GenBank/DDBJ databases">
        <authorList>
            <person name="Zhirakovskaya E."/>
        </authorList>
    </citation>
    <scope>NUCLEOTIDE SEQUENCE</scope>
</reference>
<proteinExistence type="inferred from homology"/>
<dbReference type="EMBL" id="UOFJ01000141">
    <property type="protein sequence ID" value="VAW64673.1"/>
    <property type="molecule type" value="Genomic_DNA"/>
</dbReference>
<dbReference type="PANTHER" id="PTHR34068">
    <property type="entry name" value="UPF0145 PROTEIN YBJQ"/>
    <property type="match status" value="1"/>
</dbReference>
<accession>A0A3B0XKD3</accession>